<dbReference type="SUPFAM" id="SSF46785">
    <property type="entry name" value="Winged helix' DNA-binding domain"/>
    <property type="match status" value="1"/>
</dbReference>
<feature type="compositionally biased region" description="Basic and acidic residues" evidence="6">
    <location>
        <begin position="932"/>
        <end position="943"/>
    </location>
</feature>
<keyword evidence="5" id="KW-0539">Nucleus</keyword>
<feature type="domain" description="DUF7646" evidence="10">
    <location>
        <begin position="263"/>
        <end position="326"/>
    </location>
</feature>
<dbReference type="Pfam" id="PF04182">
    <property type="entry name" value="B-block_TFIIIC"/>
    <property type="match status" value="1"/>
</dbReference>
<evidence type="ECO:0000256" key="3">
    <source>
        <dbReference type="ARBA" id="ARBA00023125"/>
    </source>
</evidence>
<feature type="region of interest" description="Disordered" evidence="6">
    <location>
        <begin position="379"/>
        <end position="419"/>
    </location>
</feature>
<evidence type="ECO:0000259" key="9">
    <source>
        <dbReference type="Pfam" id="PF24538"/>
    </source>
</evidence>
<evidence type="ECO:0000313" key="11">
    <source>
        <dbReference type="EMBL" id="RMZ53241.1"/>
    </source>
</evidence>
<feature type="compositionally biased region" description="Low complexity" evidence="6">
    <location>
        <begin position="802"/>
        <end position="813"/>
    </location>
</feature>
<proteinExistence type="predicted"/>
<evidence type="ECO:0000259" key="8">
    <source>
        <dbReference type="Pfam" id="PF24101"/>
    </source>
</evidence>
<feature type="domain" description="DUF7599" evidence="9">
    <location>
        <begin position="187"/>
        <end position="241"/>
    </location>
</feature>
<dbReference type="GO" id="GO:0000127">
    <property type="term" value="C:transcription factor TFIIIC complex"/>
    <property type="evidence" value="ECO:0007669"/>
    <property type="project" value="InterPro"/>
</dbReference>
<feature type="compositionally biased region" description="Basic and acidic residues" evidence="6">
    <location>
        <begin position="950"/>
        <end position="967"/>
    </location>
</feature>
<sequence length="1387" mass="146538">CRLAELWGALQAHYGRSHPGLDFLTPGLQEALLGRLHEMGPEIRFLRDSNPGGDSEVTPPTAGEGSYIDGVVLKASDDLQDAAMGLYDSRLNARFALSSIQMQTLRLVGAAGTQGALQSELAATVGSENRNFFYVIRNLEQRGLVTKRPAVVATPRTNNYFSNHIQTNVVHLQRFAPDLGRDTRLLVALGFVGTRGHRLWRRLKGALVKKGCLEEFIGQSGSKPVKCIRLLQAWTPHSDDEAGSDEELSLQMQPGGGQWLTGRQVAEITLDRQLLQHILEAGPEGATVSELHEALALNSKRNSHRLRELERRFDLKPTTSNQGRMLVGKYRATPAMLAEYSGTVGSEAGAAAHTTTEEFQAATPGAAIALTATDLPDPLGMPDAPGAAAPPGAQVTPTALQEEEPGPAPPGVQEAAPPGTRKACGELHHLRMDWIVEEVGRAGFMLSAEIARFLTRREAEVTGVPRDAPPDRKTCTRVVDRAVAAGKLAVLSVNIPSKHGCLQNRAQLVLAPPETVPDEAFVTRVFRHCKAYSHHAHSRGAPNSVASLAAKAMDMGTPLPQVESKGLLGLSREGRRHPGLDLAAGSEIIGSQAEQDGLVSLAASGRTLASLTREESSWLWESPEAHTRCHIALSQLLDLLCRMGLLSSAVPLSSKSQSAATAGASAENLYYINTSACLERLEDRALETFSLETPTGADAYWSALEDAALETGAGRRGHPSMTSRLASCFPFDRAPEAAVGEEGLAHLSIGRCRELAADLDLHVDAVMAFVRNRKARLRAERLQGLEGWGLGPRVSAAHGSRPAGLPLAPQAAQRGRTDRTSSSSGSGSASESDSDSDVASGGEEAVGALRLPPSALFFEAPRRKQRWHQAEDRQLLRGWAGFVAAHGPEKILFWRSVPDRPPGLRTASLRHRLKVLQQHPDTAQAMARIKELAGPDSSAERQPDSSLATADDRHASLVTPSDDREGEQGSDAPGAKRQLPSGSLPSSASAKRPRRSADALEPEIAALIEAVAAAAPGQYKHASALPPAWKKAIAAHRQSLERWREGEDGGRRGLAGSGPAGSLGGGRAGEEEEEEDEEEEEGGKPTGSPLPGGFQALARIVLGPSQGEDDAEVAGEAGGSAEAVGSLLPGSRPAPSAADAAAIALGVLCELDPACSSAPPPALDVVSLLGRRLGRSQIRAGVRLLVRAGAVNPVGSASNPLRISPRLKSLIGLHPNVPAGTDPEAAQQLGHLDADISVVVEPRQEAPATLAPAVEEATSPRVACMTAAPWLTHDGRLNATLWKALAARAVEAVAARPGIPYRELVSKFLIVGEPSAEALIDALCFHGVLALEGAKGVTSPTSVLGSCFSAHVKEHGADVPGEAERYVVLPKGWLGRLNAARPSLMTA</sequence>
<gene>
    <name evidence="11" type="ORF">APUTEX25_005230</name>
</gene>
<dbReference type="GO" id="GO:0042791">
    <property type="term" value="P:5S class rRNA transcription by RNA polymerase III"/>
    <property type="evidence" value="ECO:0007669"/>
    <property type="project" value="TreeGrafter"/>
</dbReference>
<feature type="compositionally biased region" description="Basic and acidic residues" evidence="6">
    <location>
        <begin position="1042"/>
        <end position="1051"/>
    </location>
</feature>
<evidence type="ECO:0000256" key="1">
    <source>
        <dbReference type="ARBA" id="ARBA00004123"/>
    </source>
</evidence>
<evidence type="ECO:0000256" key="5">
    <source>
        <dbReference type="ARBA" id="ARBA00023242"/>
    </source>
</evidence>
<evidence type="ECO:0000259" key="7">
    <source>
        <dbReference type="Pfam" id="PF04182"/>
    </source>
</evidence>
<comment type="subcellular location">
    <subcellularLocation>
        <location evidence="1">Nucleus</location>
    </subcellularLocation>
</comment>
<dbReference type="InterPro" id="IPR036390">
    <property type="entry name" value="WH_DNA-bd_sf"/>
</dbReference>
<evidence type="ECO:0000259" key="10">
    <source>
        <dbReference type="Pfam" id="PF24657"/>
    </source>
</evidence>
<feature type="compositionally biased region" description="Gly residues" evidence="6">
    <location>
        <begin position="1052"/>
        <end position="1067"/>
    </location>
</feature>
<evidence type="ECO:0000313" key="12">
    <source>
        <dbReference type="Proteomes" id="UP000279271"/>
    </source>
</evidence>
<dbReference type="GO" id="GO:0006384">
    <property type="term" value="P:transcription initiation at RNA polymerase III promoter"/>
    <property type="evidence" value="ECO:0007669"/>
    <property type="project" value="InterPro"/>
</dbReference>
<dbReference type="Proteomes" id="UP000279271">
    <property type="component" value="Unassembled WGS sequence"/>
</dbReference>
<dbReference type="Pfam" id="PF24101">
    <property type="entry name" value="WHD_GTF3C1"/>
    <property type="match status" value="1"/>
</dbReference>
<feature type="domain" description="B-block binding subunit of TFIIIC" evidence="7">
    <location>
        <begin position="100"/>
        <end position="177"/>
    </location>
</feature>
<evidence type="ECO:0000256" key="4">
    <source>
        <dbReference type="ARBA" id="ARBA00023163"/>
    </source>
</evidence>
<keyword evidence="4" id="KW-0804">Transcription</keyword>
<feature type="non-terminal residue" evidence="11">
    <location>
        <position position="1"/>
    </location>
</feature>
<dbReference type="InterPro" id="IPR036388">
    <property type="entry name" value="WH-like_DNA-bd_sf"/>
</dbReference>
<reference evidence="12" key="1">
    <citation type="journal article" date="2018" name="Algal Res.">
        <title>Characterization of plant carbon substrate utilization by Auxenochlorella protothecoides.</title>
        <authorList>
            <person name="Vogler B.W."/>
            <person name="Starkenburg S.R."/>
            <person name="Sudasinghe N."/>
            <person name="Schambach J.Y."/>
            <person name="Rollin J.A."/>
            <person name="Pattathil S."/>
            <person name="Barry A.N."/>
        </authorList>
    </citation>
    <scope>NUCLEOTIDE SEQUENCE [LARGE SCALE GENOMIC DNA]</scope>
    <source>
        <strain evidence="12">UTEX 25</strain>
    </source>
</reference>
<feature type="compositionally biased region" description="Low complexity" evidence="6">
    <location>
        <begin position="821"/>
        <end position="842"/>
    </location>
</feature>
<keyword evidence="3" id="KW-0238">DNA-binding</keyword>
<evidence type="ECO:0000256" key="2">
    <source>
        <dbReference type="ARBA" id="ARBA00022553"/>
    </source>
</evidence>
<dbReference type="PANTHER" id="PTHR15180">
    <property type="entry name" value="GENERAL TRANSCRIPTION FACTOR 3C POLYPEPTIDE 1"/>
    <property type="match status" value="1"/>
</dbReference>
<feature type="region of interest" description="Disordered" evidence="6">
    <location>
        <begin position="1042"/>
        <end position="1094"/>
    </location>
</feature>
<name>A0A3M7KRU5_AUXPR</name>
<dbReference type="Gene3D" id="1.10.10.10">
    <property type="entry name" value="Winged helix-like DNA-binding domain superfamily/Winged helix DNA-binding domain"/>
    <property type="match status" value="1"/>
</dbReference>
<feature type="region of interest" description="Disordered" evidence="6">
    <location>
        <begin position="932"/>
        <end position="998"/>
    </location>
</feature>
<dbReference type="GO" id="GO:0003677">
    <property type="term" value="F:DNA binding"/>
    <property type="evidence" value="ECO:0007669"/>
    <property type="project" value="UniProtKB-KW"/>
</dbReference>
<comment type="caution">
    <text evidence="11">The sequence shown here is derived from an EMBL/GenBank/DDBJ whole genome shotgun (WGS) entry which is preliminary data.</text>
</comment>
<protein>
    <submittedName>
        <fullName evidence="11">Uncharacterized protein</fullName>
    </submittedName>
</protein>
<keyword evidence="2" id="KW-0597">Phosphoprotein</keyword>
<evidence type="ECO:0000256" key="6">
    <source>
        <dbReference type="SAM" id="MobiDB-lite"/>
    </source>
</evidence>
<feature type="region of interest" description="Disordered" evidence="6">
    <location>
        <begin position="793"/>
        <end position="842"/>
    </location>
</feature>
<feature type="compositionally biased region" description="Low complexity" evidence="6">
    <location>
        <begin position="979"/>
        <end position="990"/>
    </location>
</feature>
<organism evidence="11 12">
    <name type="scientific">Auxenochlorella protothecoides</name>
    <name type="common">Green microalga</name>
    <name type="synonym">Chlorella protothecoides</name>
    <dbReference type="NCBI Taxonomy" id="3075"/>
    <lineage>
        <taxon>Eukaryota</taxon>
        <taxon>Viridiplantae</taxon>
        <taxon>Chlorophyta</taxon>
        <taxon>core chlorophytes</taxon>
        <taxon>Trebouxiophyceae</taxon>
        <taxon>Chlorellales</taxon>
        <taxon>Chlorellaceae</taxon>
        <taxon>Auxenochlorella</taxon>
    </lineage>
</organism>
<dbReference type="InterPro" id="IPR056063">
    <property type="entry name" value="DUF7646"/>
</dbReference>
<dbReference type="GO" id="GO:0005634">
    <property type="term" value="C:nucleus"/>
    <property type="evidence" value="ECO:0007669"/>
    <property type="project" value="UniProtKB-SubCell"/>
</dbReference>
<dbReference type="InterPro" id="IPR056020">
    <property type="entry name" value="DUF7599"/>
</dbReference>
<dbReference type="Pfam" id="PF24657">
    <property type="entry name" value="DUF7646"/>
    <property type="match status" value="1"/>
</dbReference>
<dbReference type="InterPro" id="IPR044210">
    <property type="entry name" value="Tfc3-like"/>
</dbReference>
<dbReference type="EMBL" id="QOKY01000199">
    <property type="protein sequence ID" value="RMZ53241.1"/>
    <property type="molecule type" value="Genomic_DNA"/>
</dbReference>
<dbReference type="InterPro" id="IPR056467">
    <property type="entry name" value="eWH_GTF3C1"/>
</dbReference>
<dbReference type="Pfam" id="PF24538">
    <property type="entry name" value="DUF7599"/>
    <property type="match status" value="1"/>
</dbReference>
<dbReference type="InterPro" id="IPR007309">
    <property type="entry name" value="TFIIIC_Bblock-bd"/>
</dbReference>
<dbReference type="PANTHER" id="PTHR15180:SF1">
    <property type="entry name" value="GENERAL TRANSCRIPTION FACTOR 3C POLYPEPTIDE 1"/>
    <property type="match status" value="1"/>
</dbReference>
<feature type="domain" description="GTF3C1 extended winged-helix" evidence="8">
    <location>
        <begin position="431"/>
        <end position="533"/>
    </location>
</feature>
<feature type="compositionally biased region" description="Low complexity" evidence="6">
    <location>
        <begin position="379"/>
        <end position="393"/>
    </location>
</feature>
<accession>A0A3M7KRU5</accession>
<feature type="compositionally biased region" description="Acidic residues" evidence="6">
    <location>
        <begin position="1070"/>
        <end position="1081"/>
    </location>
</feature>